<protein>
    <submittedName>
        <fullName evidence="1">Uncharacterized protein</fullName>
    </submittedName>
</protein>
<gene>
    <name evidence="1" type="ORF">ACFQ45_07225</name>
</gene>
<keyword evidence="2" id="KW-1185">Reference proteome</keyword>
<accession>A0ABW4AZC6</accession>
<name>A0ABW4AZC6_9GAMM</name>
<reference evidence="2" key="1">
    <citation type="journal article" date="2019" name="Int. J. Syst. Evol. Microbiol.">
        <title>The Global Catalogue of Microorganisms (GCM) 10K type strain sequencing project: providing services to taxonomists for standard genome sequencing and annotation.</title>
        <authorList>
            <consortium name="The Broad Institute Genomics Platform"/>
            <consortium name="The Broad Institute Genome Sequencing Center for Infectious Disease"/>
            <person name="Wu L."/>
            <person name="Ma J."/>
        </authorList>
    </citation>
    <scope>NUCLEOTIDE SEQUENCE [LARGE SCALE GENOMIC DNA]</scope>
    <source>
        <strain evidence="2">JCM 30774</strain>
    </source>
</reference>
<dbReference type="EMBL" id="JBHTMN010000007">
    <property type="protein sequence ID" value="MFD1383152.1"/>
    <property type="molecule type" value="Genomic_DNA"/>
</dbReference>
<dbReference type="Proteomes" id="UP001597059">
    <property type="component" value="Unassembled WGS sequence"/>
</dbReference>
<organism evidence="1 2">
    <name type="scientific">Rhodanobacter aciditrophus</name>
    <dbReference type="NCBI Taxonomy" id="1623218"/>
    <lineage>
        <taxon>Bacteria</taxon>
        <taxon>Pseudomonadati</taxon>
        <taxon>Pseudomonadota</taxon>
        <taxon>Gammaproteobacteria</taxon>
        <taxon>Lysobacterales</taxon>
        <taxon>Rhodanobacteraceae</taxon>
        <taxon>Rhodanobacter</taxon>
    </lineage>
</organism>
<comment type="caution">
    <text evidence="1">The sequence shown here is derived from an EMBL/GenBank/DDBJ whole genome shotgun (WGS) entry which is preliminary data.</text>
</comment>
<sequence length="50" mass="5707">MNKKGPQFAALFWLISQSALHLPHRQRPFQVLEQALDRLTPHLDAAGDNQ</sequence>
<proteinExistence type="predicted"/>
<evidence type="ECO:0000313" key="1">
    <source>
        <dbReference type="EMBL" id="MFD1383152.1"/>
    </source>
</evidence>
<evidence type="ECO:0000313" key="2">
    <source>
        <dbReference type="Proteomes" id="UP001597059"/>
    </source>
</evidence>
<dbReference type="RefSeq" id="WP_377366327.1">
    <property type="nucleotide sequence ID" value="NZ_JBHTMN010000007.1"/>
</dbReference>